<evidence type="ECO:0000256" key="1">
    <source>
        <dbReference type="SAM" id="MobiDB-lite"/>
    </source>
</evidence>
<evidence type="ECO:0000313" key="3">
    <source>
        <dbReference type="Proteomes" id="UP000314294"/>
    </source>
</evidence>
<dbReference type="AlphaFoldDB" id="A0A4Z2IIP8"/>
<dbReference type="Proteomes" id="UP000314294">
    <property type="component" value="Unassembled WGS sequence"/>
</dbReference>
<sequence length="202" mass="21586">MGYTTANQKKLASTPPPPSTTLAVGRSARLQSAGSLSNPNTCRPLFYTATRPSFPPSLPPFLSNPGSCIISRWNRSTLSTRSTFKTGRQQQTTWEQPLSCRLSGSQSNSDSLTTSVEMRAIIDWVASSLRKEPPVSRVESGSLAVTVPMTVLTGAFSFTSSKYTGLKKIGGSSESSTTIFTVAVSLKGPPLLGSERTLMAHH</sequence>
<gene>
    <name evidence="2" type="ORF">EYF80_012621</name>
</gene>
<reference evidence="2 3" key="1">
    <citation type="submission" date="2019-03" db="EMBL/GenBank/DDBJ databases">
        <title>First draft genome of Liparis tanakae, snailfish: a comprehensive survey of snailfish specific genes.</title>
        <authorList>
            <person name="Kim W."/>
            <person name="Song I."/>
            <person name="Jeong J.-H."/>
            <person name="Kim D."/>
            <person name="Kim S."/>
            <person name="Ryu S."/>
            <person name="Song J.Y."/>
            <person name="Lee S.K."/>
        </authorList>
    </citation>
    <scope>NUCLEOTIDE SEQUENCE [LARGE SCALE GENOMIC DNA]</scope>
    <source>
        <tissue evidence="2">Muscle</tissue>
    </source>
</reference>
<protein>
    <submittedName>
        <fullName evidence="2">Uncharacterized protein</fullName>
    </submittedName>
</protein>
<comment type="caution">
    <text evidence="2">The sequence shown here is derived from an EMBL/GenBank/DDBJ whole genome shotgun (WGS) entry which is preliminary data.</text>
</comment>
<accession>A0A4Z2IIP8</accession>
<feature type="compositionally biased region" description="Polar residues" evidence="1">
    <location>
        <begin position="1"/>
        <end position="11"/>
    </location>
</feature>
<name>A0A4Z2IIP8_9TELE</name>
<feature type="region of interest" description="Disordered" evidence="1">
    <location>
        <begin position="1"/>
        <end position="23"/>
    </location>
</feature>
<proteinExistence type="predicted"/>
<evidence type="ECO:0000313" key="2">
    <source>
        <dbReference type="EMBL" id="TNN77152.1"/>
    </source>
</evidence>
<dbReference type="EMBL" id="SRLO01000086">
    <property type="protein sequence ID" value="TNN77152.1"/>
    <property type="molecule type" value="Genomic_DNA"/>
</dbReference>
<organism evidence="2 3">
    <name type="scientific">Liparis tanakae</name>
    <name type="common">Tanaka's snailfish</name>
    <dbReference type="NCBI Taxonomy" id="230148"/>
    <lineage>
        <taxon>Eukaryota</taxon>
        <taxon>Metazoa</taxon>
        <taxon>Chordata</taxon>
        <taxon>Craniata</taxon>
        <taxon>Vertebrata</taxon>
        <taxon>Euteleostomi</taxon>
        <taxon>Actinopterygii</taxon>
        <taxon>Neopterygii</taxon>
        <taxon>Teleostei</taxon>
        <taxon>Neoteleostei</taxon>
        <taxon>Acanthomorphata</taxon>
        <taxon>Eupercaria</taxon>
        <taxon>Perciformes</taxon>
        <taxon>Cottioidei</taxon>
        <taxon>Cottales</taxon>
        <taxon>Liparidae</taxon>
        <taxon>Liparis</taxon>
    </lineage>
</organism>
<keyword evidence="3" id="KW-1185">Reference proteome</keyword>